<gene>
    <name evidence="2" type="ORF">ACFFI0_10280</name>
</gene>
<evidence type="ECO:0000313" key="3">
    <source>
        <dbReference type="Proteomes" id="UP001589774"/>
    </source>
</evidence>
<organism evidence="2 3">
    <name type="scientific">Olivibacter oleidegradans</name>
    <dbReference type="NCBI Taxonomy" id="760123"/>
    <lineage>
        <taxon>Bacteria</taxon>
        <taxon>Pseudomonadati</taxon>
        <taxon>Bacteroidota</taxon>
        <taxon>Sphingobacteriia</taxon>
        <taxon>Sphingobacteriales</taxon>
        <taxon>Sphingobacteriaceae</taxon>
        <taxon>Olivibacter</taxon>
    </lineage>
</organism>
<protein>
    <submittedName>
        <fullName evidence="2">Uncharacterized protein</fullName>
    </submittedName>
</protein>
<feature type="transmembrane region" description="Helical" evidence="1">
    <location>
        <begin position="6"/>
        <end position="22"/>
    </location>
</feature>
<name>A0ABV6HIH4_9SPHI</name>
<dbReference type="EMBL" id="JBHLWO010000002">
    <property type="protein sequence ID" value="MFC0318699.1"/>
    <property type="molecule type" value="Genomic_DNA"/>
</dbReference>
<evidence type="ECO:0000256" key="1">
    <source>
        <dbReference type="SAM" id="Phobius"/>
    </source>
</evidence>
<keyword evidence="1" id="KW-0472">Membrane</keyword>
<comment type="caution">
    <text evidence="2">The sequence shown here is derived from an EMBL/GenBank/DDBJ whole genome shotgun (WGS) entry which is preliminary data.</text>
</comment>
<sequence>MNNVQLYGAFCTAMGGLFWLLVQRRRFYRRGLGGLQHFRNFWTGLIVSVMEWAVAVVSILALLLGAFLLILGALYGN</sequence>
<keyword evidence="3" id="KW-1185">Reference proteome</keyword>
<dbReference type="RefSeq" id="WP_130857253.1">
    <property type="nucleotide sequence ID" value="NZ_JBHLWO010000002.1"/>
</dbReference>
<reference evidence="2 3" key="1">
    <citation type="submission" date="2024-09" db="EMBL/GenBank/DDBJ databases">
        <authorList>
            <person name="Sun Q."/>
            <person name="Mori K."/>
        </authorList>
    </citation>
    <scope>NUCLEOTIDE SEQUENCE [LARGE SCALE GENOMIC DNA]</scope>
    <source>
        <strain evidence="2 3">CCM 7765</strain>
    </source>
</reference>
<keyword evidence="1" id="KW-0812">Transmembrane</keyword>
<proteinExistence type="predicted"/>
<evidence type="ECO:0000313" key="2">
    <source>
        <dbReference type="EMBL" id="MFC0318699.1"/>
    </source>
</evidence>
<dbReference type="Proteomes" id="UP001589774">
    <property type="component" value="Unassembled WGS sequence"/>
</dbReference>
<keyword evidence="1" id="KW-1133">Transmembrane helix</keyword>
<feature type="transmembrane region" description="Helical" evidence="1">
    <location>
        <begin position="42"/>
        <end position="75"/>
    </location>
</feature>
<accession>A0ABV6HIH4</accession>